<evidence type="ECO:0000256" key="1">
    <source>
        <dbReference type="ARBA" id="ARBA00022801"/>
    </source>
</evidence>
<feature type="region of interest" description="Disordered" evidence="2">
    <location>
        <begin position="287"/>
        <end position="326"/>
    </location>
</feature>
<reference evidence="5" key="1">
    <citation type="submission" date="2016-10" db="EMBL/GenBank/DDBJ databases">
        <authorList>
            <person name="Varghese N."/>
            <person name="Submissions S."/>
        </authorList>
    </citation>
    <scope>NUCLEOTIDE SEQUENCE [LARGE SCALE GENOMIC DNA]</scope>
    <source>
        <strain evidence="5">DSM 46838</strain>
    </source>
</reference>
<dbReference type="GO" id="GO:0016020">
    <property type="term" value="C:membrane"/>
    <property type="evidence" value="ECO:0007669"/>
    <property type="project" value="TreeGrafter"/>
</dbReference>
<dbReference type="Gene3D" id="3.40.50.1820">
    <property type="entry name" value="alpha/beta hydrolase"/>
    <property type="match status" value="1"/>
</dbReference>
<evidence type="ECO:0000259" key="3">
    <source>
        <dbReference type="Pfam" id="PF12697"/>
    </source>
</evidence>
<protein>
    <submittedName>
        <fullName evidence="4">Pimeloyl-ACP methyl ester carboxylesterase</fullName>
    </submittedName>
</protein>
<organism evidence="4 5">
    <name type="scientific">Blastococcus tunisiensis</name>
    <dbReference type="NCBI Taxonomy" id="1798228"/>
    <lineage>
        <taxon>Bacteria</taxon>
        <taxon>Bacillati</taxon>
        <taxon>Actinomycetota</taxon>
        <taxon>Actinomycetes</taxon>
        <taxon>Geodermatophilales</taxon>
        <taxon>Geodermatophilaceae</taxon>
        <taxon>Blastococcus</taxon>
    </lineage>
</organism>
<dbReference type="Proteomes" id="UP000198589">
    <property type="component" value="Unassembled WGS sequence"/>
</dbReference>
<gene>
    <name evidence="4" type="ORF">SAMN05216574_114143</name>
</gene>
<dbReference type="GO" id="GO:0016787">
    <property type="term" value="F:hydrolase activity"/>
    <property type="evidence" value="ECO:0007669"/>
    <property type="project" value="UniProtKB-KW"/>
</dbReference>
<dbReference type="PANTHER" id="PTHR43798:SF31">
    <property type="entry name" value="AB HYDROLASE SUPERFAMILY PROTEIN YCLE"/>
    <property type="match status" value="1"/>
</dbReference>
<dbReference type="EMBL" id="FOND01000014">
    <property type="protein sequence ID" value="SFF47731.1"/>
    <property type="molecule type" value="Genomic_DNA"/>
</dbReference>
<name>A0A1I2J4S1_9ACTN</name>
<dbReference type="InterPro" id="IPR050266">
    <property type="entry name" value="AB_hydrolase_sf"/>
</dbReference>
<keyword evidence="5" id="KW-1185">Reference proteome</keyword>
<dbReference type="InterPro" id="IPR000073">
    <property type="entry name" value="AB_hydrolase_1"/>
</dbReference>
<dbReference type="PANTHER" id="PTHR43798">
    <property type="entry name" value="MONOACYLGLYCEROL LIPASE"/>
    <property type="match status" value="1"/>
</dbReference>
<proteinExistence type="predicted"/>
<dbReference type="RefSeq" id="WP_092201531.1">
    <property type="nucleotide sequence ID" value="NZ_FOND01000014.1"/>
</dbReference>
<dbReference type="SUPFAM" id="SSF53474">
    <property type="entry name" value="alpha/beta-Hydrolases"/>
    <property type="match status" value="1"/>
</dbReference>
<feature type="compositionally biased region" description="Basic and acidic residues" evidence="2">
    <location>
        <begin position="290"/>
        <end position="302"/>
    </location>
</feature>
<dbReference type="InterPro" id="IPR029058">
    <property type="entry name" value="AB_hydrolase_fold"/>
</dbReference>
<feature type="domain" description="AB hydrolase-1" evidence="3">
    <location>
        <begin position="25"/>
        <end position="276"/>
    </location>
</feature>
<evidence type="ECO:0000313" key="4">
    <source>
        <dbReference type="EMBL" id="SFF47731.1"/>
    </source>
</evidence>
<evidence type="ECO:0000313" key="5">
    <source>
        <dbReference type="Proteomes" id="UP000198589"/>
    </source>
</evidence>
<dbReference type="OrthoDB" id="7958481at2"/>
<evidence type="ECO:0000256" key="2">
    <source>
        <dbReference type="SAM" id="MobiDB-lite"/>
    </source>
</evidence>
<dbReference type="Pfam" id="PF12697">
    <property type="entry name" value="Abhydrolase_6"/>
    <property type="match status" value="1"/>
</dbReference>
<accession>A0A1I2J4S1</accession>
<dbReference type="AlphaFoldDB" id="A0A1I2J4S1"/>
<keyword evidence="1" id="KW-0378">Hydrolase</keyword>
<sequence>MTDVTSFDGTRLALSSWGPPDAPPLLLVHGLGMSAESWGTVPERLSDRYRVTAYDLRGHAQSGDARCGDYTMRAHARDLDAVLTHVAPGRGQVLVVAHSLGGGILLTHLDASPDERVAGAVLVGSGGSGVTAPGLPGRRLPAWLQRLLHWGWWNALRGGVRVGRLIRPAEALSDRVIRRAAFAPGEPQEFVARVRNSFLGSRPRALAGTTMASLSHDGVELGPALRVPTLLVHGSADPEVPSGEIRDLLSVLPDGELVTVPDAGHMLPFTHPDVVVTQVRRWMEKVAPSGHREGSPDGHGDPAVEGLLPATGQPARPAEPGDGHRR</sequence>
<dbReference type="STRING" id="1798228.SAMN05216574_114143"/>